<feature type="chain" id="PRO_5015629347" description="Glycosyl-hydrolase 97 N-terminal domain-containing protein" evidence="1">
    <location>
        <begin position="22"/>
        <end position="118"/>
    </location>
</feature>
<organism evidence="2 3">
    <name type="scientific">Flavipsychrobacter stenotrophus</name>
    <dbReference type="NCBI Taxonomy" id="2077091"/>
    <lineage>
        <taxon>Bacteria</taxon>
        <taxon>Pseudomonadati</taxon>
        <taxon>Bacteroidota</taxon>
        <taxon>Chitinophagia</taxon>
        <taxon>Chitinophagales</taxon>
        <taxon>Chitinophagaceae</taxon>
        <taxon>Flavipsychrobacter</taxon>
    </lineage>
</organism>
<dbReference type="AlphaFoldDB" id="A0A2S7SZM5"/>
<evidence type="ECO:0000313" key="3">
    <source>
        <dbReference type="Proteomes" id="UP000239872"/>
    </source>
</evidence>
<sequence>MKKTILSLGVLLAISCTYSFAQTATTLQQGGVSLAKQEAAQSQSLDISPREAVLNISYKMTGGKMLVMADDHKEGPIFVEKTASTLSEDISDIQCRWQKPDSYLYGRKKSYRHNADHS</sequence>
<dbReference type="Proteomes" id="UP000239872">
    <property type="component" value="Unassembled WGS sequence"/>
</dbReference>
<evidence type="ECO:0000313" key="2">
    <source>
        <dbReference type="EMBL" id="PQJ12061.1"/>
    </source>
</evidence>
<proteinExistence type="predicted"/>
<keyword evidence="1" id="KW-0732">Signal</keyword>
<dbReference type="EMBL" id="PPSL01000002">
    <property type="protein sequence ID" value="PQJ12061.1"/>
    <property type="molecule type" value="Genomic_DNA"/>
</dbReference>
<keyword evidence="3" id="KW-1185">Reference proteome</keyword>
<evidence type="ECO:0008006" key="4">
    <source>
        <dbReference type="Google" id="ProtNLM"/>
    </source>
</evidence>
<name>A0A2S7SZM5_9BACT</name>
<comment type="caution">
    <text evidence="2">The sequence shown here is derived from an EMBL/GenBank/DDBJ whole genome shotgun (WGS) entry which is preliminary data.</text>
</comment>
<reference evidence="2 3" key="1">
    <citation type="submission" date="2018-01" db="EMBL/GenBank/DDBJ databases">
        <title>A novel member of the phylum Bacteroidetes isolated from glacier ice.</title>
        <authorList>
            <person name="Liu Q."/>
            <person name="Xin Y.-H."/>
        </authorList>
    </citation>
    <scope>NUCLEOTIDE SEQUENCE [LARGE SCALE GENOMIC DNA]</scope>
    <source>
        <strain evidence="2 3">RB1R16</strain>
    </source>
</reference>
<accession>A0A2S7SZM5</accession>
<protein>
    <recommendedName>
        <fullName evidence="4">Glycosyl-hydrolase 97 N-terminal domain-containing protein</fullName>
    </recommendedName>
</protein>
<feature type="signal peptide" evidence="1">
    <location>
        <begin position="1"/>
        <end position="21"/>
    </location>
</feature>
<dbReference type="PROSITE" id="PS51257">
    <property type="entry name" value="PROKAR_LIPOPROTEIN"/>
    <property type="match status" value="1"/>
</dbReference>
<dbReference type="RefSeq" id="WP_105038940.1">
    <property type="nucleotide sequence ID" value="NZ_PPSL01000002.1"/>
</dbReference>
<gene>
    <name evidence="2" type="ORF">CJD36_009745</name>
</gene>
<evidence type="ECO:0000256" key="1">
    <source>
        <dbReference type="SAM" id="SignalP"/>
    </source>
</evidence>